<keyword evidence="3" id="KW-1185">Reference proteome</keyword>
<dbReference type="InterPro" id="IPR013783">
    <property type="entry name" value="Ig-like_fold"/>
</dbReference>
<accession>A0A498SP01</accession>
<dbReference type="Proteomes" id="UP000276991">
    <property type="component" value="Unassembled WGS sequence"/>
</dbReference>
<evidence type="ECO:0000313" key="2">
    <source>
        <dbReference type="EMBL" id="VBB31683.1"/>
    </source>
</evidence>
<dbReference type="Pfam" id="PF07679">
    <property type="entry name" value="I-set"/>
    <property type="match status" value="1"/>
</dbReference>
<feature type="domain" description="Immunoglobulin I-set" evidence="1">
    <location>
        <begin position="17"/>
        <end position="89"/>
    </location>
</feature>
<name>A0A498SP01_ACAVI</name>
<protein>
    <recommendedName>
        <fullName evidence="1">Immunoglobulin I-set domain-containing protein</fullName>
    </recommendedName>
</protein>
<proteinExistence type="predicted"/>
<dbReference type="OrthoDB" id="5849422at2759"/>
<dbReference type="EMBL" id="UPTC01001337">
    <property type="protein sequence ID" value="VBB31683.1"/>
    <property type="molecule type" value="Genomic_DNA"/>
</dbReference>
<gene>
    <name evidence="2" type="ORF">NAV_LOCUS6474</name>
</gene>
<organism evidence="2 3">
    <name type="scientific">Acanthocheilonema viteae</name>
    <name type="common">Filarial nematode worm</name>
    <name type="synonym">Dipetalonema viteae</name>
    <dbReference type="NCBI Taxonomy" id="6277"/>
    <lineage>
        <taxon>Eukaryota</taxon>
        <taxon>Metazoa</taxon>
        <taxon>Ecdysozoa</taxon>
        <taxon>Nematoda</taxon>
        <taxon>Chromadorea</taxon>
        <taxon>Rhabditida</taxon>
        <taxon>Spirurina</taxon>
        <taxon>Spiruromorpha</taxon>
        <taxon>Filarioidea</taxon>
        <taxon>Onchocercidae</taxon>
        <taxon>Acanthocheilonema</taxon>
    </lineage>
</organism>
<dbReference type="InterPro" id="IPR036179">
    <property type="entry name" value="Ig-like_dom_sf"/>
</dbReference>
<dbReference type="InterPro" id="IPR013098">
    <property type="entry name" value="Ig_I-set"/>
</dbReference>
<reference evidence="2 3" key="1">
    <citation type="submission" date="2018-08" db="EMBL/GenBank/DDBJ databases">
        <authorList>
            <person name="Laetsch R D."/>
            <person name="Stevens L."/>
            <person name="Kumar S."/>
            <person name="Blaxter L. M."/>
        </authorList>
    </citation>
    <scope>NUCLEOTIDE SEQUENCE [LARGE SCALE GENOMIC DNA]</scope>
</reference>
<dbReference type="STRING" id="6277.A0A498SP01"/>
<dbReference type="CDD" id="cd00096">
    <property type="entry name" value="Ig"/>
    <property type="match status" value="1"/>
</dbReference>
<dbReference type="AlphaFoldDB" id="A0A498SP01"/>
<evidence type="ECO:0000313" key="3">
    <source>
        <dbReference type="Proteomes" id="UP000276991"/>
    </source>
</evidence>
<dbReference type="SUPFAM" id="SSF48726">
    <property type="entry name" value="Immunoglobulin"/>
    <property type="match status" value="1"/>
</dbReference>
<dbReference type="Gene3D" id="2.60.40.10">
    <property type="entry name" value="Immunoglobulins"/>
    <property type="match status" value="1"/>
</dbReference>
<evidence type="ECO:0000259" key="1">
    <source>
        <dbReference type="Pfam" id="PF07679"/>
    </source>
</evidence>
<sequence length="107" mass="11914">MSAASLVVLDTQNEPLIHKLPQSITAKSLTPCKFVLEMENAEDLTVQWFKGSNKVEKSDRIKSVKSGNAFKLDFKSVEPDDEGVYVVKVIKDKKAICKYAAVLLVEK</sequence>